<evidence type="ECO:0000313" key="2">
    <source>
        <dbReference type="Proteomes" id="UP001203880"/>
    </source>
</evidence>
<sequence length="104" mass="11832">MAIATASTNPYVERAQGQLLAEGRHILHMHFDYLAASATVHFPSPDHCDTIDAIRARGVLSDDKLGHNHTRHFRDRFVRFMRVTHSEDSDFDLSTREKAINTDT</sequence>
<organism evidence="1 2">
    <name type="scientific">Ruegeria spongiae</name>
    <dbReference type="NCBI Taxonomy" id="2942209"/>
    <lineage>
        <taxon>Bacteria</taxon>
        <taxon>Pseudomonadati</taxon>
        <taxon>Pseudomonadota</taxon>
        <taxon>Alphaproteobacteria</taxon>
        <taxon>Rhodobacterales</taxon>
        <taxon>Roseobacteraceae</taxon>
        <taxon>Ruegeria</taxon>
    </lineage>
</organism>
<dbReference type="EMBL" id="JAMFMB010000058">
    <property type="protein sequence ID" value="MCL6286153.1"/>
    <property type="molecule type" value="Genomic_DNA"/>
</dbReference>
<reference evidence="1" key="1">
    <citation type="submission" date="2022-05" db="EMBL/GenBank/DDBJ databases">
        <authorList>
            <person name="Park J.-S."/>
        </authorList>
    </citation>
    <scope>NUCLEOTIDE SEQUENCE</scope>
    <source>
        <strain evidence="1">2012CJ41-6</strain>
    </source>
</reference>
<dbReference type="RefSeq" id="WP_249713627.1">
    <property type="nucleotide sequence ID" value="NZ_JAMFMB010000058.1"/>
</dbReference>
<evidence type="ECO:0000313" key="1">
    <source>
        <dbReference type="EMBL" id="MCL6286153.1"/>
    </source>
</evidence>
<comment type="caution">
    <text evidence="1">The sequence shown here is derived from an EMBL/GenBank/DDBJ whole genome shotgun (WGS) entry which is preliminary data.</text>
</comment>
<keyword evidence="2" id="KW-1185">Reference proteome</keyword>
<accession>A0ABT0QAG3</accession>
<proteinExistence type="predicted"/>
<gene>
    <name evidence="1" type="ORF">M3P21_21870</name>
</gene>
<protein>
    <submittedName>
        <fullName evidence="1">Uncharacterized protein</fullName>
    </submittedName>
</protein>
<name>A0ABT0QAG3_9RHOB</name>
<dbReference type="Proteomes" id="UP001203880">
    <property type="component" value="Unassembled WGS sequence"/>
</dbReference>